<dbReference type="Proteomes" id="UP000694402">
    <property type="component" value="Unassembled WGS sequence"/>
</dbReference>
<dbReference type="Gene3D" id="3.40.309.10">
    <property type="entry name" value="Aldehyde Dehydrogenase, Chain A, domain 2"/>
    <property type="match status" value="2"/>
</dbReference>
<evidence type="ECO:0000313" key="4">
    <source>
        <dbReference type="Proteomes" id="UP000694402"/>
    </source>
</evidence>
<evidence type="ECO:0000259" key="2">
    <source>
        <dbReference type="Pfam" id="PF00171"/>
    </source>
</evidence>
<dbReference type="SUPFAM" id="SSF53720">
    <property type="entry name" value="ALDH-like"/>
    <property type="match status" value="2"/>
</dbReference>
<proteinExistence type="predicted"/>
<protein>
    <recommendedName>
        <fullName evidence="2">Aldehyde dehydrogenase domain-containing protein</fullName>
    </recommendedName>
</protein>
<dbReference type="InterPro" id="IPR016163">
    <property type="entry name" value="Ald_DH_C"/>
</dbReference>
<reference evidence="4" key="1">
    <citation type="journal article" date="2018" name="PLoS ONE">
        <title>Chinook salmon (Oncorhynchus tshawytscha) genome and transcriptome.</title>
        <authorList>
            <person name="Christensen K.A."/>
            <person name="Leong J.S."/>
            <person name="Sakhrani D."/>
            <person name="Biagi C.A."/>
            <person name="Minkley D.R."/>
            <person name="Withler R.E."/>
            <person name="Rondeau E.B."/>
            <person name="Koop B.F."/>
            <person name="Devlin R.H."/>
        </authorList>
    </citation>
    <scope>NUCLEOTIDE SEQUENCE [LARGE SCALE GENOMIC DNA]</scope>
</reference>
<evidence type="ECO:0000256" key="1">
    <source>
        <dbReference type="SAM" id="SignalP"/>
    </source>
</evidence>
<keyword evidence="1" id="KW-0732">Signal</keyword>
<dbReference type="Gene3D" id="3.40.605.10">
    <property type="entry name" value="Aldehyde Dehydrogenase, Chain A, domain 1"/>
    <property type="match status" value="3"/>
</dbReference>
<reference evidence="3" key="2">
    <citation type="submission" date="2025-08" db="UniProtKB">
        <authorList>
            <consortium name="Ensembl"/>
        </authorList>
    </citation>
    <scope>IDENTIFICATION</scope>
</reference>
<feature type="domain" description="Aldehyde dehydrogenase" evidence="2">
    <location>
        <begin position="268"/>
        <end position="360"/>
    </location>
</feature>
<sequence length="680" mass="72046">MLCIICITCVLVSSLQRHGQCLSELCDLAQSPSSPSALVRLLQYYSGWAQLRDSLIPDWTPRGKCCTTVIVKLVVSDDCSLYSLMLKVLPALAMGNAVVAIPGVGTAPPVLLLAQLFVEAGLPAGVLNVVTGSVLSLGSKVAQNPHVSYVTYSGNKKDGEILCRATAGMGVPVSLSLSLGATCPFIIFESADIDSAVDGVIETAFKKNRECQWMLCVQESVWDSVVARLKVRMAGMKSVPLLAEGDRKLVDAAVQEAQQQGATPLLHLCGDPIPGPLLPLLSFRSHGEGVTLGNHSPHGQAASLWTEDLTLALEAAKSLSVGAVWVNSHSVMDPSLPLSGHKESGNCIDGGKEGLFQFLRPSSLPPLPRSSPASVDYSTFGTAASAAIIPEGSNSSSTPRSYLQYVGGKQCKSESGSSVCVLAPGGTVLAYCPDGGRKDVRNAVEAAIKVQPGWMKKSPVARAQSLFSLAETLELKRRDMAVSLHSQTGLSLEKADMEVELSIAQLCDWAARCDKERGGVPSVPQSGSALSIPEALGVVGVVLPDSSPLLSMVSLLAAAVAMGNAVIMVPSPKYPLPALEFIQVLQSSDLPGGVVSIITGGRDQLTQALANHSVIKAIWYWGSMEGCQFLQHTCASPLKSLWLHCQEKDGVRDWAQPHASLQEEMWRQAVQWKSVWIPTA</sequence>
<keyword evidence="4" id="KW-1185">Reference proteome</keyword>
<dbReference type="Pfam" id="PF00171">
    <property type="entry name" value="Aldedh"/>
    <property type="match status" value="3"/>
</dbReference>
<dbReference type="GO" id="GO:0016620">
    <property type="term" value="F:oxidoreductase activity, acting on the aldehyde or oxo group of donors, NAD or NADP as acceptor"/>
    <property type="evidence" value="ECO:0007669"/>
    <property type="project" value="InterPro"/>
</dbReference>
<evidence type="ECO:0000313" key="3">
    <source>
        <dbReference type="Ensembl" id="ENSOTSP00005146069.1"/>
    </source>
</evidence>
<dbReference type="AlphaFoldDB" id="A0AAZ3S1N6"/>
<feature type="domain" description="Aldehyde dehydrogenase" evidence="2">
    <location>
        <begin position="419"/>
        <end position="645"/>
    </location>
</feature>
<organism evidence="3 4">
    <name type="scientific">Oncorhynchus tshawytscha</name>
    <name type="common">Chinook salmon</name>
    <name type="synonym">Salmo tshawytscha</name>
    <dbReference type="NCBI Taxonomy" id="74940"/>
    <lineage>
        <taxon>Eukaryota</taxon>
        <taxon>Metazoa</taxon>
        <taxon>Chordata</taxon>
        <taxon>Craniata</taxon>
        <taxon>Vertebrata</taxon>
        <taxon>Euteleostomi</taxon>
        <taxon>Actinopterygii</taxon>
        <taxon>Neopterygii</taxon>
        <taxon>Teleostei</taxon>
        <taxon>Protacanthopterygii</taxon>
        <taxon>Salmoniformes</taxon>
        <taxon>Salmonidae</taxon>
        <taxon>Salmoninae</taxon>
        <taxon>Oncorhynchus</taxon>
    </lineage>
</organism>
<reference evidence="3" key="3">
    <citation type="submission" date="2025-09" db="UniProtKB">
        <authorList>
            <consortium name="Ensembl"/>
        </authorList>
    </citation>
    <scope>IDENTIFICATION</scope>
</reference>
<dbReference type="InterPro" id="IPR016162">
    <property type="entry name" value="Ald_DH_N"/>
</dbReference>
<accession>A0AAZ3S1N6</accession>
<feature type="chain" id="PRO_5044219750" description="Aldehyde dehydrogenase domain-containing protein" evidence="1">
    <location>
        <begin position="22"/>
        <end position="680"/>
    </location>
</feature>
<dbReference type="PANTHER" id="PTHR11699">
    <property type="entry name" value="ALDEHYDE DEHYDROGENASE-RELATED"/>
    <property type="match status" value="1"/>
</dbReference>
<feature type="signal peptide" evidence="1">
    <location>
        <begin position="1"/>
        <end position="21"/>
    </location>
</feature>
<dbReference type="Ensembl" id="ENSOTST00005124223.1">
    <property type="protein sequence ID" value="ENSOTSP00005146069.1"/>
    <property type="gene ID" value="ENSOTSG00005053723.1"/>
</dbReference>
<name>A0AAZ3S1N6_ONCTS</name>
<feature type="domain" description="Aldehyde dehydrogenase" evidence="2">
    <location>
        <begin position="81"/>
        <end position="265"/>
    </location>
</feature>
<gene>
    <name evidence="3" type="primary">TKFC</name>
</gene>
<dbReference type="InterPro" id="IPR016161">
    <property type="entry name" value="Ald_DH/histidinol_DH"/>
</dbReference>
<dbReference type="GeneTree" id="ENSGT00940000161135"/>
<dbReference type="InterPro" id="IPR015590">
    <property type="entry name" value="Aldehyde_DH_dom"/>
</dbReference>